<sequence length="158" mass="18611">MSSEKMYPPEDNAYYPAQGHNDACFIPESVRQYHGEPLYILVAWWCMQQRNWVNRCQISEAFRIPVQRASYLMAYVRNKTRRVIVESREVLLVNNVYRYEIQVTRVMPPESRKKRSPGEKKHLTRSRIGNADTSQATLLWNNLRKGNPHPVKEGMDND</sequence>
<dbReference type="GO" id="GO:0006351">
    <property type="term" value="P:DNA-templated transcription"/>
    <property type="evidence" value="ECO:0007669"/>
    <property type="project" value="InterPro"/>
</dbReference>
<dbReference type="KEGG" id="seeb:SEEB0189_004800"/>
<dbReference type="EMBL" id="CP039502">
    <property type="protein sequence ID" value="QCF20526.1"/>
    <property type="molecule type" value="Genomic_DNA"/>
</dbReference>
<organism evidence="2">
    <name type="scientific">Salmonella enterica subsp. enterica serovar Bareilly str. CFSAN000189</name>
    <dbReference type="NCBI Taxonomy" id="1173427"/>
    <lineage>
        <taxon>Bacteria</taxon>
        <taxon>Pseudomonadati</taxon>
        <taxon>Pseudomonadota</taxon>
        <taxon>Gammaproteobacteria</taxon>
        <taxon>Enterobacterales</taxon>
        <taxon>Enterobacteriaceae</taxon>
        <taxon>Salmonella</taxon>
    </lineage>
</organism>
<name>A0A4D6P2N7_SALET</name>
<dbReference type="Gene3D" id="1.10.10.10">
    <property type="entry name" value="Winged helix-like DNA-binding domain superfamily/Winged helix DNA-binding domain"/>
    <property type="match status" value="1"/>
</dbReference>
<gene>
    <name evidence="2" type="ORF">SEEB0189_04620</name>
</gene>
<dbReference type="InterPro" id="IPR020357">
    <property type="entry name" value="Tscrpt_reg_CaiF/GrlA"/>
</dbReference>
<evidence type="ECO:0000313" key="2">
    <source>
        <dbReference type="EMBL" id="QCF20526.1"/>
    </source>
</evidence>
<protein>
    <submittedName>
        <fullName evidence="2">CaiF/GrlA family transcriptional regulator</fullName>
    </submittedName>
</protein>
<dbReference type="InterPro" id="IPR036388">
    <property type="entry name" value="WH-like_DNA-bd_sf"/>
</dbReference>
<reference evidence="2" key="1">
    <citation type="submission" date="2019-04" db="EMBL/GenBank/DDBJ databases">
        <title>Whole genome sequencing of cultured pathogen.</title>
        <authorList>
            <person name="Hoffmann M."/>
            <person name="Sanchez M."/>
            <person name="Timme R."/>
        </authorList>
    </citation>
    <scope>NUCLEOTIDE SEQUENCE</scope>
    <source>
        <strain evidence="2">CFSAN000189</strain>
    </source>
</reference>
<dbReference type="Pfam" id="PF07180">
    <property type="entry name" value="CaiF_GrlA"/>
    <property type="match status" value="1"/>
</dbReference>
<dbReference type="RefSeq" id="WP_020839057.1">
    <property type="nucleotide sequence ID" value="NZ_CP034177.1"/>
</dbReference>
<proteinExistence type="predicted"/>
<dbReference type="AlphaFoldDB" id="A0A4D6P2N7"/>
<evidence type="ECO:0000256" key="1">
    <source>
        <dbReference type="SAM" id="MobiDB-lite"/>
    </source>
</evidence>
<feature type="region of interest" description="Disordered" evidence="1">
    <location>
        <begin position="108"/>
        <end position="127"/>
    </location>
</feature>
<accession>A0A4D6P2N7</accession>